<dbReference type="PRINTS" id="PR00783">
    <property type="entry name" value="MINTRINSICP"/>
</dbReference>
<proteinExistence type="inferred from homology"/>
<protein>
    <submittedName>
        <fullName evidence="10">Uncharacterized protein</fullName>
    </submittedName>
</protein>
<evidence type="ECO:0000256" key="8">
    <source>
        <dbReference type="RuleBase" id="RU000477"/>
    </source>
</evidence>
<dbReference type="InterPro" id="IPR023271">
    <property type="entry name" value="Aquaporin-like"/>
</dbReference>
<keyword evidence="6 9" id="KW-0472">Membrane</keyword>
<evidence type="ECO:0000256" key="6">
    <source>
        <dbReference type="ARBA" id="ARBA00023136"/>
    </source>
</evidence>
<evidence type="ECO:0000313" key="11">
    <source>
        <dbReference type="Proteomes" id="UP001154282"/>
    </source>
</evidence>
<keyword evidence="2 8" id="KW-0813">Transport</keyword>
<accession>A0AAV0NP30</accession>
<keyword evidence="3 8" id="KW-0812">Transmembrane</keyword>
<evidence type="ECO:0000256" key="3">
    <source>
        <dbReference type="ARBA" id="ARBA00022692"/>
    </source>
</evidence>
<keyword evidence="4" id="KW-0677">Repeat</keyword>
<comment type="caution">
    <text evidence="10">The sequence shown here is derived from an EMBL/GenBank/DDBJ whole genome shotgun (WGS) entry which is preliminary data.</text>
</comment>
<dbReference type="Gene3D" id="1.20.1080.10">
    <property type="entry name" value="Glycerol uptake facilitator protein"/>
    <property type="match status" value="1"/>
</dbReference>
<sequence length="242" mass="25437">MGLIKSAIGDGILTSMWVFSVPLLVITSAAVSSFAGVEPKSLAAVFITVNVAAAFVLFFSTIGSLLGGASFNPTTTVSLYAAGLKPDASLFSIAARFPIQAAGGVLGAKAIGKFLPAKFRHVLGGPSLKVDLHTGAIAEAALSFVLCLALLSIMVKGPRNYLVKVWLLAVVTVGLIFTGGKFTGPSMNPANAYGWAYVNNRHNNWQLFYVYCISPLLGAILAARVFKLLFKPSSPTPKDKKE</sequence>
<evidence type="ECO:0000256" key="9">
    <source>
        <dbReference type="SAM" id="Phobius"/>
    </source>
</evidence>
<dbReference type="GO" id="GO:0016020">
    <property type="term" value="C:membrane"/>
    <property type="evidence" value="ECO:0007669"/>
    <property type="project" value="UniProtKB-SubCell"/>
</dbReference>
<gene>
    <name evidence="10" type="ORF">LITE_LOCUS34449</name>
</gene>
<evidence type="ECO:0000256" key="4">
    <source>
        <dbReference type="ARBA" id="ARBA00022737"/>
    </source>
</evidence>
<dbReference type="GO" id="GO:0015250">
    <property type="term" value="F:water channel activity"/>
    <property type="evidence" value="ECO:0007669"/>
    <property type="project" value="InterPro"/>
</dbReference>
<dbReference type="InterPro" id="IPR044222">
    <property type="entry name" value="SIP1-1/2-like"/>
</dbReference>
<feature type="transmembrane region" description="Helical" evidence="9">
    <location>
        <begin position="161"/>
        <end position="180"/>
    </location>
</feature>
<name>A0AAV0NP30_9ROSI</name>
<organism evidence="10 11">
    <name type="scientific">Linum tenue</name>
    <dbReference type="NCBI Taxonomy" id="586396"/>
    <lineage>
        <taxon>Eukaryota</taxon>
        <taxon>Viridiplantae</taxon>
        <taxon>Streptophyta</taxon>
        <taxon>Embryophyta</taxon>
        <taxon>Tracheophyta</taxon>
        <taxon>Spermatophyta</taxon>
        <taxon>Magnoliopsida</taxon>
        <taxon>eudicotyledons</taxon>
        <taxon>Gunneridae</taxon>
        <taxon>Pentapetalae</taxon>
        <taxon>rosids</taxon>
        <taxon>fabids</taxon>
        <taxon>Malpighiales</taxon>
        <taxon>Linaceae</taxon>
        <taxon>Linum</taxon>
    </lineage>
</organism>
<evidence type="ECO:0000256" key="1">
    <source>
        <dbReference type="ARBA" id="ARBA00004141"/>
    </source>
</evidence>
<dbReference type="Pfam" id="PF00230">
    <property type="entry name" value="MIP"/>
    <property type="match status" value="1"/>
</dbReference>
<dbReference type="PANTHER" id="PTHR46739">
    <property type="entry name" value="AQUAPORIN SIP1-1"/>
    <property type="match status" value="1"/>
</dbReference>
<reference evidence="10" key="1">
    <citation type="submission" date="2022-08" db="EMBL/GenBank/DDBJ databases">
        <authorList>
            <person name="Gutierrez-Valencia J."/>
        </authorList>
    </citation>
    <scope>NUCLEOTIDE SEQUENCE</scope>
</reference>
<dbReference type="SUPFAM" id="SSF81338">
    <property type="entry name" value="Aquaporin-like"/>
    <property type="match status" value="1"/>
</dbReference>
<feature type="transmembrane region" description="Helical" evidence="9">
    <location>
        <begin position="208"/>
        <end position="230"/>
    </location>
</feature>
<evidence type="ECO:0000313" key="10">
    <source>
        <dbReference type="EMBL" id="CAI0460378.1"/>
    </source>
</evidence>
<comment type="similarity">
    <text evidence="7">Belongs to the MIP/aquaporin (TC 1.A.8) family. SIP (TC 1.A.8.10) subfamily.</text>
</comment>
<dbReference type="InterPro" id="IPR000425">
    <property type="entry name" value="MIP"/>
</dbReference>
<comment type="subcellular location">
    <subcellularLocation>
        <location evidence="1">Membrane</location>
        <topology evidence="1">Multi-pass membrane protein</topology>
    </subcellularLocation>
</comment>
<feature type="transmembrane region" description="Helical" evidence="9">
    <location>
        <begin position="136"/>
        <end position="154"/>
    </location>
</feature>
<feature type="transmembrane region" description="Helical" evidence="9">
    <location>
        <begin position="42"/>
        <end position="66"/>
    </location>
</feature>
<dbReference type="AlphaFoldDB" id="A0AAV0NP30"/>
<dbReference type="EMBL" id="CAMGYJ010000008">
    <property type="protein sequence ID" value="CAI0460378.1"/>
    <property type="molecule type" value="Genomic_DNA"/>
</dbReference>
<keyword evidence="11" id="KW-1185">Reference proteome</keyword>
<dbReference type="PANTHER" id="PTHR46739:SF2">
    <property type="entry name" value="MAJOR INTRINSIC PROTEIN (MIP) FAMILY TRANSPORTER"/>
    <property type="match status" value="1"/>
</dbReference>
<evidence type="ECO:0000256" key="5">
    <source>
        <dbReference type="ARBA" id="ARBA00022989"/>
    </source>
</evidence>
<keyword evidence="5 9" id="KW-1133">Transmembrane helix</keyword>
<evidence type="ECO:0000256" key="2">
    <source>
        <dbReference type="ARBA" id="ARBA00022448"/>
    </source>
</evidence>
<feature type="transmembrane region" description="Helical" evidence="9">
    <location>
        <begin position="12"/>
        <end position="35"/>
    </location>
</feature>
<dbReference type="Proteomes" id="UP001154282">
    <property type="component" value="Unassembled WGS sequence"/>
</dbReference>
<evidence type="ECO:0000256" key="7">
    <source>
        <dbReference type="ARBA" id="ARBA00024030"/>
    </source>
</evidence>